<organism evidence="4 5">
    <name type="scientific">Dokdonella immobilis</name>
    <dbReference type="NCBI Taxonomy" id="578942"/>
    <lineage>
        <taxon>Bacteria</taxon>
        <taxon>Pseudomonadati</taxon>
        <taxon>Pseudomonadota</taxon>
        <taxon>Gammaproteobacteria</taxon>
        <taxon>Lysobacterales</taxon>
        <taxon>Rhodanobacteraceae</taxon>
        <taxon>Dokdonella</taxon>
    </lineage>
</organism>
<evidence type="ECO:0000259" key="3">
    <source>
        <dbReference type="Pfam" id="PF13276"/>
    </source>
</evidence>
<accession>A0A1I5B947</accession>
<dbReference type="InterPro" id="IPR050900">
    <property type="entry name" value="Transposase_IS3/IS150/IS904"/>
</dbReference>
<dbReference type="PANTHER" id="PTHR46889:SF4">
    <property type="entry name" value="TRANSPOSASE INSO FOR INSERTION SEQUENCE ELEMENT IS911B-RELATED"/>
    <property type="match status" value="1"/>
</dbReference>
<dbReference type="STRING" id="578942.SAMN05216289_1557"/>
<dbReference type="EMBL" id="FOVF01000055">
    <property type="protein sequence ID" value="SFN71071.1"/>
    <property type="molecule type" value="Genomic_DNA"/>
</dbReference>
<dbReference type="Proteomes" id="UP000198575">
    <property type="component" value="Unassembled WGS sequence"/>
</dbReference>
<feature type="region of interest" description="Disordered" evidence="1">
    <location>
        <begin position="122"/>
        <end position="167"/>
    </location>
</feature>
<dbReference type="InterPro" id="IPR012337">
    <property type="entry name" value="RNaseH-like_sf"/>
</dbReference>
<dbReference type="Pfam" id="PF00665">
    <property type="entry name" value="rve"/>
    <property type="match status" value="1"/>
</dbReference>
<dbReference type="OrthoDB" id="7064550at2"/>
<evidence type="ECO:0000313" key="5">
    <source>
        <dbReference type="Proteomes" id="UP000198575"/>
    </source>
</evidence>
<feature type="compositionally biased region" description="Polar residues" evidence="1">
    <location>
        <begin position="130"/>
        <end position="148"/>
    </location>
</feature>
<dbReference type="PANTHER" id="PTHR46889">
    <property type="entry name" value="TRANSPOSASE INSF FOR INSERTION SEQUENCE IS3B-RELATED"/>
    <property type="match status" value="1"/>
</dbReference>
<dbReference type="Pfam" id="PF13276">
    <property type="entry name" value="HTH_21"/>
    <property type="match status" value="1"/>
</dbReference>
<protein>
    <submittedName>
        <fullName evidence="4">HTH-like domain-containing protein</fullName>
    </submittedName>
</protein>
<evidence type="ECO:0000259" key="2">
    <source>
        <dbReference type="Pfam" id="PF00665"/>
    </source>
</evidence>
<dbReference type="Gene3D" id="3.30.420.10">
    <property type="entry name" value="Ribonuclease H-like superfamily/Ribonuclease H"/>
    <property type="match status" value="1"/>
</dbReference>
<feature type="non-terminal residue" evidence="4">
    <location>
        <position position="1"/>
    </location>
</feature>
<dbReference type="GO" id="GO:0015074">
    <property type="term" value="P:DNA integration"/>
    <property type="evidence" value="ECO:0007669"/>
    <property type="project" value="InterPro"/>
</dbReference>
<evidence type="ECO:0000256" key="1">
    <source>
        <dbReference type="SAM" id="MobiDB-lite"/>
    </source>
</evidence>
<dbReference type="GO" id="GO:0003676">
    <property type="term" value="F:nucleic acid binding"/>
    <property type="evidence" value="ECO:0007669"/>
    <property type="project" value="InterPro"/>
</dbReference>
<dbReference type="SUPFAM" id="SSF53098">
    <property type="entry name" value="Ribonuclease H-like"/>
    <property type="match status" value="1"/>
</dbReference>
<dbReference type="InterPro" id="IPR036397">
    <property type="entry name" value="RNaseH_sf"/>
</dbReference>
<keyword evidence="5" id="KW-1185">Reference proteome</keyword>
<proteinExistence type="predicted"/>
<dbReference type="InterPro" id="IPR025948">
    <property type="entry name" value="HTH-like_dom"/>
</dbReference>
<dbReference type="InterPro" id="IPR001584">
    <property type="entry name" value="Integrase_cat-core"/>
</dbReference>
<reference evidence="4 5" key="1">
    <citation type="submission" date="2016-10" db="EMBL/GenBank/DDBJ databases">
        <authorList>
            <person name="de Groot N.N."/>
        </authorList>
    </citation>
    <scope>NUCLEOTIDE SEQUENCE [LARGE SCALE GENOMIC DNA]</scope>
    <source>
        <strain evidence="4 5">CGMCC 1.7659</strain>
    </source>
</reference>
<evidence type="ECO:0000313" key="4">
    <source>
        <dbReference type="EMBL" id="SFN71071.1"/>
    </source>
</evidence>
<feature type="domain" description="Integrase catalytic" evidence="2">
    <location>
        <begin position="61"/>
        <end position="120"/>
    </location>
</feature>
<sequence length="167" mass="18891">SPRVHAQLNKEGESVGRRRIERLMRENGVKAVSATLYRRSPGTGRFYSQIENRIHDCAVERTDQIWVGDVTYLKVAGQWRYLATIMDRCSRRLLGWSLGPEKSAELTTRALKSARRFLRFSGHPELTIRSPHQGQTRSPNHLSVQSRVQGKGGSPEPDSGRRRGRGG</sequence>
<gene>
    <name evidence="4" type="ORF">SAMN05216289_1557</name>
</gene>
<feature type="domain" description="HTH-like" evidence="3">
    <location>
        <begin position="1"/>
        <end position="32"/>
    </location>
</feature>
<dbReference type="AlphaFoldDB" id="A0A1I5B947"/>
<name>A0A1I5B947_9GAMM</name>
<dbReference type="RefSeq" id="WP_139225125.1">
    <property type="nucleotide sequence ID" value="NZ_FOVF01000055.1"/>
</dbReference>